<dbReference type="Proteomes" id="UP000326178">
    <property type="component" value="Chromosome"/>
</dbReference>
<name>A0A5J6FJF2_9ACTN</name>
<feature type="region of interest" description="Disordered" evidence="1">
    <location>
        <begin position="1"/>
        <end position="22"/>
    </location>
</feature>
<reference evidence="2 3" key="1">
    <citation type="submission" date="2017-09" db="EMBL/GenBank/DDBJ databases">
        <authorList>
            <person name="Lee N."/>
            <person name="Cho B.-K."/>
        </authorList>
    </citation>
    <scope>NUCLEOTIDE SEQUENCE [LARGE SCALE GENOMIC DNA]</scope>
    <source>
        <strain evidence="2 3">ATCC 12769</strain>
    </source>
</reference>
<dbReference type="OrthoDB" id="4315076at2"/>
<dbReference type="RefSeq" id="WP_150490392.1">
    <property type="nucleotide sequence ID" value="NZ_BMUV01000004.1"/>
</dbReference>
<dbReference type="KEGG" id="snk:CP967_26635"/>
<organism evidence="2 3">
    <name type="scientific">Streptomyces nitrosporeus</name>
    <dbReference type="NCBI Taxonomy" id="28894"/>
    <lineage>
        <taxon>Bacteria</taxon>
        <taxon>Bacillati</taxon>
        <taxon>Actinomycetota</taxon>
        <taxon>Actinomycetes</taxon>
        <taxon>Kitasatosporales</taxon>
        <taxon>Streptomycetaceae</taxon>
        <taxon>Streptomyces</taxon>
    </lineage>
</organism>
<evidence type="ECO:0000313" key="2">
    <source>
        <dbReference type="EMBL" id="QEU75085.1"/>
    </source>
</evidence>
<sequence>MCASVGFPSGQEPPQVPAPNTPADCRRCQELLLAEAVATARHDPSAATDCRVLLRRHRETENCPERKAT</sequence>
<accession>A0A5J6FJF2</accession>
<evidence type="ECO:0000313" key="3">
    <source>
        <dbReference type="Proteomes" id="UP000326178"/>
    </source>
</evidence>
<dbReference type="EMBL" id="CP023702">
    <property type="protein sequence ID" value="QEU75085.1"/>
    <property type="molecule type" value="Genomic_DNA"/>
</dbReference>
<gene>
    <name evidence="2" type="ORF">CP967_26635</name>
</gene>
<proteinExistence type="predicted"/>
<protein>
    <submittedName>
        <fullName evidence="2">Uncharacterized protein</fullName>
    </submittedName>
</protein>
<evidence type="ECO:0000256" key="1">
    <source>
        <dbReference type="SAM" id="MobiDB-lite"/>
    </source>
</evidence>
<keyword evidence="3" id="KW-1185">Reference proteome</keyword>
<dbReference type="AlphaFoldDB" id="A0A5J6FJF2"/>